<evidence type="ECO:0000313" key="5">
    <source>
        <dbReference type="Proteomes" id="UP000474757"/>
    </source>
</evidence>
<comment type="caution">
    <text evidence="4">The sequence shown here is derived from an EMBL/GenBank/DDBJ whole genome shotgun (WGS) entry which is preliminary data.</text>
</comment>
<dbReference type="Pfam" id="PF00990">
    <property type="entry name" value="GGDEF"/>
    <property type="match status" value="1"/>
</dbReference>
<sequence length="345" mass="36603">MAIVSGPEAELLLQGVAIGIEHLPACLVVADSTGQVLFGNQAARRAGVDSGEVLLPASPGSFAAAVALTRRTAGRALLSLRCPDRGRCVARALFLRQIDSQLPLYLLEIDKSGLKVTGAADASSTVGGAAEVQALRDEAARLRRLCQIDRMTGLLNAVEFEEQVQAELALEARENRSAAFLYLDVNDFKKTNDNLGHDAGDAVLRSLAGCLREVTRDDDLIGRTGGDEFCILIRQIDPEDIAALTERIRQCVARPVEVSFSDGRVVVWLRPCIAVGAVPVIGTGHTIEALRGEAEMAMYADKRKAKSVDAGAPGKAETACRASFSFPVKAPHSNPGLMGDGAFIT</sequence>
<reference evidence="4 5" key="1">
    <citation type="submission" date="2020-02" db="EMBL/GenBank/DDBJ databases">
        <title>Pseudoroseicyclus tamarix, sp. nov., isolated from offshore sediment of a Tamarix chinensis forest.</title>
        <authorList>
            <person name="Gai Y."/>
        </authorList>
    </citation>
    <scope>NUCLEOTIDE SEQUENCE [LARGE SCALE GENOMIC DNA]</scope>
    <source>
        <strain evidence="4 5">CLL3-39</strain>
    </source>
</reference>
<accession>A0A6B2JSR4</accession>
<dbReference type="EC" id="2.7.7.65" evidence="1"/>
<gene>
    <name evidence="4" type="ORF">GZA08_01310</name>
</gene>
<dbReference type="Gene3D" id="3.30.70.270">
    <property type="match status" value="1"/>
</dbReference>
<dbReference type="CDD" id="cd01949">
    <property type="entry name" value="GGDEF"/>
    <property type="match status" value="1"/>
</dbReference>
<dbReference type="RefSeq" id="WP_163889245.1">
    <property type="nucleotide sequence ID" value="NZ_JAAFYS010000001.1"/>
</dbReference>
<feature type="domain" description="GGDEF" evidence="3">
    <location>
        <begin position="176"/>
        <end position="314"/>
    </location>
</feature>
<organism evidence="4 5">
    <name type="scientific">Pseudoroseicyclus tamaricis</name>
    <dbReference type="NCBI Taxonomy" id="2705421"/>
    <lineage>
        <taxon>Bacteria</taxon>
        <taxon>Pseudomonadati</taxon>
        <taxon>Pseudomonadota</taxon>
        <taxon>Alphaproteobacteria</taxon>
        <taxon>Rhodobacterales</taxon>
        <taxon>Paracoccaceae</taxon>
        <taxon>Pseudoroseicyclus</taxon>
    </lineage>
</organism>
<evidence type="ECO:0000256" key="1">
    <source>
        <dbReference type="ARBA" id="ARBA00012528"/>
    </source>
</evidence>
<dbReference type="PROSITE" id="PS50887">
    <property type="entry name" value="GGDEF"/>
    <property type="match status" value="1"/>
</dbReference>
<dbReference type="InterPro" id="IPR043128">
    <property type="entry name" value="Rev_trsase/Diguanyl_cyclase"/>
</dbReference>
<dbReference type="SUPFAM" id="SSF55073">
    <property type="entry name" value="Nucleotide cyclase"/>
    <property type="match status" value="1"/>
</dbReference>
<dbReference type="NCBIfam" id="TIGR00254">
    <property type="entry name" value="GGDEF"/>
    <property type="match status" value="1"/>
</dbReference>
<evidence type="ECO:0000259" key="3">
    <source>
        <dbReference type="PROSITE" id="PS50887"/>
    </source>
</evidence>
<name>A0A6B2JSR4_9RHOB</name>
<dbReference type="SMART" id="SM00267">
    <property type="entry name" value="GGDEF"/>
    <property type="match status" value="1"/>
</dbReference>
<dbReference type="PANTHER" id="PTHR45138">
    <property type="entry name" value="REGULATORY COMPONENTS OF SENSORY TRANSDUCTION SYSTEM"/>
    <property type="match status" value="1"/>
</dbReference>
<proteinExistence type="predicted"/>
<dbReference type="InterPro" id="IPR029787">
    <property type="entry name" value="Nucleotide_cyclase"/>
</dbReference>
<evidence type="ECO:0000313" key="4">
    <source>
        <dbReference type="EMBL" id="NDU99608.1"/>
    </source>
</evidence>
<comment type="catalytic activity">
    <reaction evidence="2">
        <text>2 GTP = 3',3'-c-di-GMP + 2 diphosphate</text>
        <dbReference type="Rhea" id="RHEA:24898"/>
        <dbReference type="ChEBI" id="CHEBI:33019"/>
        <dbReference type="ChEBI" id="CHEBI:37565"/>
        <dbReference type="ChEBI" id="CHEBI:58805"/>
        <dbReference type="EC" id="2.7.7.65"/>
    </reaction>
</comment>
<keyword evidence="5" id="KW-1185">Reference proteome</keyword>
<dbReference type="GO" id="GO:0052621">
    <property type="term" value="F:diguanylate cyclase activity"/>
    <property type="evidence" value="ECO:0007669"/>
    <property type="project" value="UniProtKB-EC"/>
</dbReference>
<dbReference type="InterPro" id="IPR000160">
    <property type="entry name" value="GGDEF_dom"/>
</dbReference>
<dbReference type="EMBL" id="JAAGAB010000001">
    <property type="protein sequence ID" value="NDU99608.1"/>
    <property type="molecule type" value="Genomic_DNA"/>
</dbReference>
<dbReference type="PANTHER" id="PTHR45138:SF9">
    <property type="entry name" value="DIGUANYLATE CYCLASE DGCM-RELATED"/>
    <property type="match status" value="1"/>
</dbReference>
<evidence type="ECO:0000256" key="2">
    <source>
        <dbReference type="ARBA" id="ARBA00034247"/>
    </source>
</evidence>
<dbReference type="Proteomes" id="UP000474757">
    <property type="component" value="Unassembled WGS sequence"/>
</dbReference>
<dbReference type="AlphaFoldDB" id="A0A6B2JSR4"/>
<protein>
    <recommendedName>
        <fullName evidence="1">diguanylate cyclase</fullName>
        <ecNumber evidence="1">2.7.7.65</ecNumber>
    </recommendedName>
</protein>
<dbReference type="InterPro" id="IPR050469">
    <property type="entry name" value="Diguanylate_Cyclase"/>
</dbReference>